<keyword evidence="5" id="KW-0653">Protein transport</keyword>
<evidence type="ECO:0000256" key="7">
    <source>
        <dbReference type="SAM" id="MobiDB-lite"/>
    </source>
</evidence>
<evidence type="ECO:0000259" key="8">
    <source>
        <dbReference type="Pfam" id="PF02108"/>
    </source>
</evidence>
<name>A0A3B1A9I6_9ZZZZ</name>
<evidence type="ECO:0000256" key="1">
    <source>
        <dbReference type="ARBA" id="ARBA00003041"/>
    </source>
</evidence>
<evidence type="ECO:0000256" key="6">
    <source>
        <dbReference type="ARBA" id="ARBA00023225"/>
    </source>
</evidence>
<dbReference type="Pfam" id="PF02108">
    <property type="entry name" value="FliH"/>
    <property type="match status" value="1"/>
</dbReference>
<dbReference type="AlphaFoldDB" id="A0A3B1A9I6"/>
<dbReference type="PANTHER" id="PTHR34982">
    <property type="entry name" value="YOP PROTEINS TRANSLOCATION PROTEIN L"/>
    <property type="match status" value="1"/>
</dbReference>
<keyword evidence="6" id="KW-1006">Bacterial flagellum protein export</keyword>
<comment type="function">
    <text evidence="1">Needed for flagellar regrowth and assembly.</text>
</comment>
<feature type="region of interest" description="Disordered" evidence="7">
    <location>
        <begin position="220"/>
        <end position="240"/>
    </location>
</feature>
<dbReference type="GO" id="GO:0005829">
    <property type="term" value="C:cytosol"/>
    <property type="evidence" value="ECO:0007669"/>
    <property type="project" value="TreeGrafter"/>
</dbReference>
<evidence type="ECO:0000256" key="5">
    <source>
        <dbReference type="ARBA" id="ARBA00022927"/>
    </source>
</evidence>
<accession>A0A3B1A9I6</accession>
<dbReference type="GO" id="GO:0044781">
    <property type="term" value="P:bacterial-type flagellum organization"/>
    <property type="evidence" value="ECO:0007669"/>
    <property type="project" value="UniProtKB-KW"/>
</dbReference>
<gene>
    <name evidence="9" type="ORF">MNBD_GAMMA20-2517</name>
</gene>
<dbReference type="PANTHER" id="PTHR34982:SF1">
    <property type="entry name" value="FLAGELLAR ASSEMBLY PROTEIN FLIH"/>
    <property type="match status" value="1"/>
</dbReference>
<keyword evidence="3" id="KW-0813">Transport</keyword>
<keyword evidence="4" id="KW-1005">Bacterial flagellum biogenesis</keyword>
<evidence type="ECO:0000256" key="4">
    <source>
        <dbReference type="ARBA" id="ARBA00022795"/>
    </source>
</evidence>
<evidence type="ECO:0000313" key="9">
    <source>
        <dbReference type="EMBL" id="VAW96683.1"/>
    </source>
</evidence>
<reference evidence="9" key="1">
    <citation type="submission" date="2018-06" db="EMBL/GenBank/DDBJ databases">
        <authorList>
            <person name="Zhirakovskaya E."/>
        </authorList>
    </citation>
    <scope>NUCLEOTIDE SEQUENCE</scope>
</reference>
<evidence type="ECO:0000256" key="3">
    <source>
        <dbReference type="ARBA" id="ARBA00022448"/>
    </source>
</evidence>
<comment type="similarity">
    <text evidence="2">Belongs to the FliH family.</text>
</comment>
<protein>
    <recommendedName>
        <fullName evidence="8">Flagellar assembly protein FliH/Type III secretion system HrpE domain-containing protein</fullName>
    </recommendedName>
</protein>
<dbReference type="GO" id="GO:0015031">
    <property type="term" value="P:protein transport"/>
    <property type="evidence" value="ECO:0007669"/>
    <property type="project" value="UniProtKB-KW"/>
</dbReference>
<dbReference type="EMBL" id="UOFU01000104">
    <property type="protein sequence ID" value="VAW96683.1"/>
    <property type="molecule type" value="Genomic_DNA"/>
</dbReference>
<proteinExistence type="inferred from homology"/>
<feature type="domain" description="Flagellar assembly protein FliH/Type III secretion system HrpE" evidence="8">
    <location>
        <begin position="83"/>
        <end position="206"/>
    </location>
</feature>
<sequence length="240" mass="25831">MGSKLIDKEKADEGYQRWELPQVAELPAADIEELSPSSLLTAEQLENIQAQAYKEAWDDGFIKGREEGLAAGQTEIVRRAALLDGLAQALGRPFEAMDAAVEQALVDLSVTLAQALVRRELRSDPGQVVAVVREALAALPVASRHVRVCLHPDDVAVVTEALVVRDAGSDTHRDWQLQEDPALMRGDCRILSENSQIDATMEKRLAAVVAQLSGGEREQDVSVVDTSANGDTVATDAASP</sequence>
<dbReference type="InterPro" id="IPR051472">
    <property type="entry name" value="T3SS_Stator/FliH"/>
</dbReference>
<dbReference type="InterPro" id="IPR018035">
    <property type="entry name" value="Flagellar_FliH/T3SS_HrpE"/>
</dbReference>
<evidence type="ECO:0000256" key="2">
    <source>
        <dbReference type="ARBA" id="ARBA00006602"/>
    </source>
</evidence>
<organism evidence="9">
    <name type="scientific">hydrothermal vent metagenome</name>
    <dbReference type="NCBI Taxonomy" id="652676"/>
    <lineage>
        <taxon>unclassified sequences</taxon>
        <taxon>metagenomes</taxon>
        <taxon>ecological metagenomes</taxon>
    </lineage>
</organism>